<name>A0A162CGN0_9GAMM</name>
<dbReference type="AlphaFoldDB" id="A0A162CGN0"/>
<protein>
    <recommendedName>
        <fullName evidence="1">N-acetyltransferase domain-containing protein</fullName>
    </recommendedName>
</protein>
<feature type="domain" description="N-acetyltransferase" evidence="1">
    <location>
        <begin position="3"/>
        <end position="145"/>
    </location>
</feature>
<dbReference type="RefSeq" id="WP_063375078.1">
    <property type="nucleotide sequence ID" value="NZ_AUXX01000012.1"/>
</dbReference>
<dbReference type="InterPro" id="IPR016181">
    <property type="entry name" value="Acyl_CoA_acyltransferase"/>
</dbReference>
<gene>
    <name evidence="2" type="ORF">N478_02305</name>
</gene>
<evidence type="ECO:0000259" key="1">
    <source>
        <dbReference type="PROSITE" id="PS51186"/>
    </source>
</evidence>
<dbReference type="Proteomes" id="UP000076661">
    <property type="component" value="Unassembled WGS sequence"/>
</dbReference>
<dbReference type="Gene3D" id="3.40.630.30">
    <property type="match status" value="1"/>
</dbReference>
<dbReference type="CDD" id="cd04301">
    <property type="entry name" value="NAT_SF"/>
    <property type="match status" value="1"/>
</dbReference>
<organism evidence="2 3">
    <name type="scientific">Pseudoalteromonas luteoviolacea S4060-1</name>
    <dbReference type="NCBI Taxonomy" id="1365257"/>
    <lineage>
        <taxon>Bacteria</taxon>
        <taxon>Pseudomonadati</taxon>
        <taxon>Pseudomonadota</taxon>
        <taxon>Gammaproteobacteria</taxon>
        <taxon>Alteromonadales</taxon>
        <taxon>Pseudoalteromonadaceae</taxon>
        <taxon>Pseudoalteromonas</taxon>
    </lineage>
</organism>
<reference evidence="2 3" key="1">
    <citation type="submission" date="2013-07" db="EMBL/GenBank/DDBJ databases">
        <title>Comparative Genomic and Metabolomic Analysis of Twelve Strains of Pseudoalteromonas luteoviolacea.</title>
        <authorList>
            <person name="Vynne N.G."/>
            <person name="Mansson M."/>
            <person name="Gram L."/>
        </authorList>
    </citation>
    <scope>NUCLEOTIDE SEQUENCE [LARGE SCALE GENOMIC DNA]</scope>
    <source>
        <strain evidence="2 3">S4060-1</strain>
    </source>
</reference>
<dbReference type="Pfam" id="PF00583">
    <property type="entry name" value="Acetyltransf_1"/>
    <property type="match status" value="1"/>
</dbReference>
<evidence type="ECO:0000313" key="2">
    <source>
        <dbReference type="EMBL" id="KZN67610.1"/>
    </source>
</evidence>
<sequence length="145" mass="16714">MQYLVEQGTLDELSEIEQQIPEFDNPKSKDTIVARLQNRRSLLLVAKVDGKPVAYKLGYEKSTQHFYSWLGAVIPEYRGSGIAQSLLNEQERWCLEQGYEFISVKSMNKFKSMLMMLLKNNYHIVACNPVNGGTDSKIKFLKQFE</sequence>
<dbReference type="PATRIC" id="fig|1365257.3.peg.2050"/>
<dbReference type="GO" id="GO:0016747">
    <property type="term" value="F:acyltransferase activity, transferring groups other than amino-acyl groups"/>
    <property type="evidence" value="ECO:0007669"/>
    <property type="project" value="InterPro"/>
</dbReference>
<evidence type="ECO:0000313" key="3">
    <source>
        <dbReference type="Proteomes" id="UP000076661"/>
    </source>
</evidence>
<dbReference type="InterPro" id="IPR000182">
    <property type="entry name" value="GNAT_dom"/>
</dbReference>
<proteinExistence type="predicted"/>
<dbReference type="PROSITE" id="PS51186">
    <property type="entry name" value="GNAT"/>
    <property type="match status" value="1"/>
</dbReference>
<accession>A0A162CGN0</accession>
<dbReference type="EMBL" id="AUXX01000012">
    <property type="protein sequence ID" value="KZN67610.1"/>
    <property type="molecule type" value="Genomic_DNA"/>
</dbReference>
<comment type="caution">
    <text evidence="2">The sequence shown here is derived from an EMBL/GenBank/DDBJ whole genome shotgun (WGS) entry which is preliminary data.</text>
</comment>
<dbReference type="SUPFAM" id="SSF55729">
    <property type="entry name" value="Acyl-CoA N-acyltransferases (Nat)"/>
    <property type="match status" value="1"/>
</dbReference>